<dbReference type="Proteomes" id="UP000308181">
    <property type="component" value="Unassembled WGS sequence"/>
</dbReference>
<dbReference type="EMBL" id="SWBP01000001">
    <property type="protein sequence ID" value="TKC01086.1"/>
    <property type="molecule type" value="Genomic_DNA"/>
</dbReference>
<dbReference type="OrthoDB" id="1435155at2"/>
<sequence>MEWIIGIIVTVIIALVPYFKSKYFSRPEITIEVISDGGISSPMWLSNNNDFSDGFVDDRTAIRIFELKWKFKIVLRNNSDLTAFYPELDFYSIGQDFMKIEKINRLQPIKSAETLTLKAEYKEFEETTGDKRTRIGENRPSEFENLSILLSYENSKKRRFYTIFNYSSKTEKNKFLNEIPKEFKIIKNQ</sequence>
<dbReference type="AlphaFoldDB" id="A0A4U1C582"/>
<evidence type="ECO:0000313" key="1">
    <source>
        <dbReference type="EMBL" id="TKC01086.1"/>
    </source>
</evidence>
<proteinExistence type="predicted"/>
<protein>
    <submittedName>
        <fullName evidence="1">Uncharacterized protein</fullName>
    </submittedName>
</protein>
<organism evidence="1 2">
    <name type="scientific">Pedobacter cryophilus</name>
    <dbReference type="NCBI Taxonomy" id="2571271"/>
    <lineage>
        <taxon>Bacteria</taxon>
        <taxon>Pseudomonadati</taxon>
        <taxon>Bacteroidota</taxon>
        <taxon>Sphingobacteriia</taxon>
        <taxon>Sphingobacteriales</taxon>
        <taxon>Sphingobacteriaceae</taxon>
        <taxon>Pedobacter</taxon>
    </lineage>
</organism>
<gene>
    <name evidence="1" type="ORF">FA046_00500</name>
</gene>
<keyword evidence="2" id="KW-1185">Reference proteome</keyword>
<accession>A0A4U1C582</accession>
<comment type="caution">
    <text evidence="1">The sequence shown here is derived from an EMBL/GenBank/DDBJ whole genome shotgun (WGS) entry which is preliminary data.</text>
</comment>
<evidence type="ECO:0000313" key="2">
    <source>
        <dbReference type="Proteomes" id="UP000308181"/>
    </source>
</evidence>
<name>A0A4U1C582_9SPHI</name>
<reference evidence="1 2" key="1">
    <citation type="submission" date="2019-04" db="EMBL/GenBank/DDBJ databases">
        <title>Pedobacter sp. AR-3-17 sp. nov., isolated from Arctic soil.</title>
        <authorList>
            <person name="Dahal R.H."/>
            <person name="Kim D.-U."/>
        </authorList>
    </citation>
    <scope>NUCLEOTIDE SEQUENCE [LARGE SCALE GENOMIC DNA]</scope>
    <source>
        <strain evidence="1 2">AR-3-17</strain>
    </source>
</reference>